<dbReference type="InterPro" id="IPR008949">
    <property type="entry name" value="Isoprenoid_synthase_dom_sf"/>
</dbReference>
<keyword evidence="3" id="KW-1185">Reference proteome</keyword>
<reference evidence="3" key="1">
    <citation type="journal article" date="2019" name="Int. J. Syst. Evol. Microbiol.">
        <title>The Global Catalogue of Microorganisms (GCM) 10K type strain sequencing project: providing services to taxonomists for standard genome sequencing and annotation.</title>
        <authorList>
            <consortium name="The Broad Institute Genomics Platform"/>
            <consortium name="The Broad Institute Genome Sequencing Center for Infectious Disease"/>
            <person name="Wu L."/>
            <person name="Ma J."/>
        </authorList>
    </citation>
    <scope>NUCLEOTIDE SEQUENCE [LARGE SCALE GENOMIC DNA]</scope>
    <source>
        <strain evidence="3">CGMCC 1.16026</strain>
    </source>
</reference>
<dbReference type="InterPro" id="IPR002060">
    <property type="entry name" value="Squ/phyt_synthse"/>
</dbReference>
<accession>A0ABW1Z7B0</accession>
<dbReference type="Proteomes" id="UP001596391">
    <property type="component" value="Unassembled WGS sequence"/>
</dbReference>
<dbReference type="EMBL" id="JBHSWI010000001">
    <property type="protein sequence ID" value="MFC6644561.1"/>
    <property type="molecule type" value="Genomic_DNA"/>
</dbReference>
<keyword evidence="1" id="KW-0808">Transferase</keyword>
<dbReference type="SUPFAM" id="SSF48576">
    <property type="entry name" value="Terpenoid synthases"/>
    <property type="match status" value="1"/>
</dbReference>
<dbReference type="SFLD" id="SFLDG01212">
    <property type="entry name" value="Phytoene_synthase_like"/>
    <property type="match status" value="1"/>
</dbReference>
<evidence type="ECO:0000313" key="3">
    <source>
        <dbReference type="Proteomes" id="UP001596391"/>
    </source>
</evidence>
<dbReference type="InterPro" id="IPR044843">
    <property type="entry name" value="Trans_IPPS_bact-type"/>
</dbReference>
<organism evidence="2 3">
    <name type="scientific">Granulicella cerasi</name>
    <dbReference type="NCBI Taxonomy" id="741063"/>
    <lineage>
        <taxon>Bacteria</taxon>
        <taxon>Pseudomonadati</taxon>
        <taxon>Acidobacteriota</taxon>
        <taxon>Terriglobia</taxon>
        <taxon>Terriglobales</taxon>
        <taxon>Acidobacteriaceae</taxon>
        <taxon>Granulicella</taxon>
    </lineage>
</organism>
<dbReference type="PANTHER" id="PTHR31480">
    <property type="entry name" value="BIFUNCTIONAL LYCOPENE CYCLASE/PHYTOENE SYNTHASE"/>
    <property type="match status" value="1"/>
</dbReference>
<dbReference type="CDD" id="cd00683">
    <property type="entry name" value="Trans_IPPS_HH"/>
    <property type="match status" value="1"/>
</dbReference>
<name>A0ABW1Z7B0_9BACT</name>
<dbReference type="Gene3D" id="1.10.600.10">
    <property type="entry name" value="Farnesyl Diphosphate Synthase"/>
    <property type="match status" value="1"/>
</dbReference>
<comment type="caution">
    <text evidence="2">The sequence shown here is derived from an EMBL/GenBank/DDBJ whole genome shotgun (WGS) entry which is preliminary data.</text>
</comment>
<dbReference type="InterPro" id="IPR019845">
    <property type="entry name" value="Squalene/phytoene_synthase_CS"/>
</dbReference>
<protein>
    <submittedName>
        <fullName evidence="2">Phytoene/squalene synthase family protein</fullName>
    </submittedName>
</protein>
<proteinExistence type="predicted"/>
<dbReference type="SFLD" id="SFLDG01018">
    <property type="entry name" value="Squalene/Phytoene_Synthase_Lik"/>
    <property type="match status" value="1"/>
</dbReference>
<dbReference type="InterPro" id="IPR033904">
    <property type="entry name" value="Trans_IPPS_HH"/>
</dbReference>
<evidence type="ECO:0000313" key="2">
    <source>
        <dbReference type="EMBL" id="MFC6644561.1"/>
    </source>
</evidence>
<dbReference type="PROSITE" id="PS01044">
    <property type="entry name" value="SQUALEN_PHYTOEN_SYN_1"/>
    <property type="match status" value="1"/>
</dbReference>
<evidence type="ECO:0000256" key="1">
    <source>
        <dbReference type="ARBA" id="ARBA00022679"/>
    </source>
</evidence>
<gene>
    <name evidence="2" type="ORF">ACFQBQ_02940</name>
</gene>
<sequence>MNEVMQAKLAGAYTFCREVARAEAKNFYYAFRVLPQHKSDAMCAVYAFMRKADDLSDDESMSLEERRAAMAAWTEQWRAARTSGESNDPVFVALNDTQRRFGISDTLLEQLVAGTTLDLDPQPQGTKLLTIGGKTVQVYESFSALEHYCYLVASVVGLVCIRIFGYTDSRAEQLAIDTGTAFQLTNILRDVKEDAERGRVYLPEDKMAEYGVSLDRVFALCNGEEPQRPELELIMGLQGTAQRLYRRSDQLIPLLDKDSRAAMRVLVKIYHGLLNKVADEPEAVFHRRLSVPTSKKLAILGLGLLESIGARVL</sequence>
<dbReference type="RefSeq" id="WP_263372492.1">
    <property type="nucleotide sequence ID" value="NZ_JAGSYD010000005.1"/>
</dbReference>
<dbReference type="Pfam" id="PF00494">
    <property type="entry name" value="SQS_PSY"/>
    <property type="match status" value="1"/>
</dbReference>
<dbReference type="SFLD" id="SFLDS00005">
    <property type="entry name" value="Isoprenoid_Synthase_Type_I"/>
    <property type="match status" value="1"/>
</dbReference>